<protein>
    <submittedName>
        <fullName evidence="2">Uncharacterized protein</fullName>
    </submittedName>
</protein>
<dbReference type="EMBL" id="PVEP01000006">
    <property type="protein sequence ID" value="PQV56060.1"/>
    <property type="molecule type" value="Genomic_DNA"/>
</dbReference>
<feature type="signal peptide" evidence="1">
    <location>
        <begin position="1"/>
        <end position="23"/>
    </location>
</feature>
<dbReference type="OrthoDB" id="7341910at2"/>
<keyword evidence="3" id="KW-1185">Reference proteome</keyword>
<reference evidence="2 3" key="1">
    <citation type="submission" date="2018-02" db="EMBL/GenBank/DDBJ databases">
        <title>Genomic Encyclopedia of Archaeal and Bacterial Type Strains, Phase II (KMG-II): from individual species to whole genera.</title>
        <authorList>
            <person name="Goeker M."/>
        </authorList>
    </citation>
    <scope>NUCLEOTIDE SEQUENCE [LARGE SCALE GENOMIC DNA]</scope>
    <source>
        <strain evidence="2 3">DSM 18921</strain>
    </source>
</reference>
<dbReference type="AlphaFoldDB" id="A0A2S8S5I3"/>
<accession>A0A2S8S5I3</accession>
<dbReference type="RefSeq" id="WP_105515516.1">
    <property type="nucleotide sequence ID" value="NZ_PVEP01000006.1"/>
</dbReference>
<keyword evidence="1" id="KW-0732">Signal</keyword>
<sequence>MTQTLRAFLVALSFGAMTMPLDAQTPTPDLSGITALRIQGQGSRTVVIADATATPGINVTQKSNVFCQVEPAFTRQGDTLIVEIQHRGFLVGFKCDATVNVTMPAGIAVAVDQPQAVVELKGLYSDIAVATDKLVLTLDGGADSLRVKADKAVITADFTTHKAGQPPVIDIAVPTLVANVGYPRDMAIEYTVDAPVAVFSRGMPQTPGADGRLTITSQLLKGALYPVPARS</sequence>
<evidence type="ECO:0000313" key="2">
    <source>
        <dbReference type="EMBL" id="PQV56060.1"/>
    </source>
</evidence>
<evidence type="ECO:0000256" key="1">
    <source>
        <dbReference type="SAM" id="SignalP"/>
    </source>
</evidence>
<evidence type="ECO:0000313" key="3">
    <source>
        <dbReference type="Proteomes" id="UP000238338"/>
    </source>
</evidence>
<organism evidence="2 3">
    <name type="scientific">Albidovulum denitrificans</name>
    <dbReference type="NCBI Taxonomy" id="404881"/>
    <lineage>
        <taxon>Bacteria</taxon>
        <taxon>Pseudomonadati</taxon>
        <taxon>Pseudomonadota</taxon>
        <taxon>Alphaproteobacteria</taxon>
        <taxon>Rhodobacterales</taxon>
        <taxon>Paracoccaceae</taxon>
        <taxon>Albidovulum</taxon>
    </lineage>
</organism>
<name>A0A2S8S5I3_9RHOB</name>
<comment type="caution">
    <text evidence="2">The sequence shown here is derived from an EMBL/GenBank/DDBJ whole genome shotgun (WGS) entry which is preliminary data.</text>
</comment>
<gene>
    <name evidence="2" type="ORF">LX70_02945</name>
</gene>
<feature type="chain" id="PRO_5015729980" evidence="1">
    <location>
        <begin position="24"/>
        <end position="231"/>
    </location>
</feature>
<dbReference type="Proteomes" id="UP000238338">
    <property type="component" value="Unassembled WGS sequence"/>
</dbReference>
<proteinExistence type="predicted"/>